<evidence type="ECO:0000313" key="2">
    <source>
        <dbReference type="Proteomes" id="UP000693946"/>
    </source>
</evidence>
<reference evidence="1 2" key="1">
    <citation type="journal article" date="2021" name="Sci. Rep.">
        <title>Chromosome anchoring in Senegalese sole (Solea senegalensis) reveals sex-associated markers and genome rearrangements in flatfish.</title>
        <authorList>
            <person name="Guerrero-Cozar I."/>
            <person name="Gomez-Garrido J."/>
            <person name="Berbel C."/>
            <person name="Martinez-Blanch J.F."/>
            <person name="Alioto T."/>
            <person name="Claros M.G."/>
            <person name="Gagnaire P.A."/>
            <person name="Manchado M."/>
        </authorList>
    </citation>
    <scope>NUCLEOTIDE SEQUENCE [LARGE SCALE GENOMIC DNA]</scope>
    <source>
        <strain evidence="1">Sse05_10M</strain>
    </source>
</reference>
<dbReference type="AlphaFoldDB" id="A0AAV6RF10"/>
<protein>
    <submittedName>
        <fullName evidence="1">Uncharacterized protein</fullName>
    </submittedName>
</protein>
<dbReference type="Proteomes" id="UP000693946">
    <property type="component" value="Linkage Group LG2"/>
</dbReference>
<accession>A0AAV6RF10</accession>
<comment type="caution">
    <text evidence="1">The sequence shown here is derived from an EMBL/GenBank/DDBJ whole genome shotgun (WGS) entry which is preliminary data.</text>
</comment>
<evidence type="ECO:0000313" key="1">
    <source>
        <dbReference type="EMBL" id="KAG7503055.1"/>
    </source>
</evidence>
<gene>
    <name evidence="1" type="ORF">JOB18_031101</name>
</gene>
<proteinExistence type="predicted"/>
<name>A0AAV6RF10_SOLSE</name>
<organism evidence="1 2">
    <name type="scientific">Solea senegalensis</name>
    <name type="common">Senegalese sole</name>
    <dbReference type="NCBI Taxonomy" id="28829"/>
    <lineage>
        <taxon>Eukaryota</taxon>
        <taxon>Metazoa</taxon>
        <taxon>Chordata</taxon>
        <taxon>Craniata</taxon>
        <taxon>Vertebrata</taxon>
        <taxon>Euteleostomi</taxon>
        <taxon>Actinopterygii</taxon>
        <taxon>Neopterygii</taxon>
        <taxon>Teleostei</taxon>
        <taxon>Neoteleostei</taxon>
        <taxon>Acanthomorphata</taxon>
        <taxon>Carangaria</taxon>
        <taxon>Pleuronectiformes</taxon>
        <taxon>Pleuronectoidei</taxon>
        <taxon>Soleidae</taxon>
        <taxon>Solea</taxon>
    </lineage>
</organism>
<dbReference type="EMBL" id="JAGKHQ010000012">
    <property type="protein sequence ID" value="KAG7503055.1"/>
    <property type="molecule type" value="Genomic_DNA"/>
</dbReference>
<keyword evidence="2" id="KW-1185">Reference proteome</keyword>
<sequence length="92" mass="10416">MADKREEYINSKRCLNAAEEFKVCLSLFNLGYAGRKQEVHYRPASTELREICPLMDTWSHSQGSDCVQPPLPGCRKLAAKQECKNIGKDPSQ</sequence>